<comment type="caution">
    <text evidence="1">The sequence shown here is derived from an EMBL/GenBank/DDBJ whole genome shotgun (WGS) entry which is preliminary data.</text>
</comment>
<organism evidence="1 2">
    <name type="scientific">Quercus suber</name>
    <name type="common">Cork oak</name>
    <dbReference type="NCBI Taxonomy" id="58331"/>
    <lineage>
        <taxon>Eukaryota</taxon>
        <taxon>Viridiplantae</taxon>
        <taxon>Streptophyta</taxon>
        <taxon>Embryophyta</taxon>
        <taxon>Tracheophyta</taxon>
        <taxon>Spermatophyta</taxon>
        <taxon>Magnoliopsida</taxon>
        <taxon>eudicotyledons</taxon>
        <taxon>Gunneridae</taxon>
        <taxon>Pentapetalae</taxon>
        <taxon>rosids</taxon>
        <taxon>fabids</taxon>
        <taxon>Fagales</taxon>
        <taxon>Fagaceae</taxon>
        <taxon>Quercus</taxon>
    </lineage>
</organism>
<gene>
    <name evidence="1" type="ORF">CFP56_025257</name>
</gene>
<name>A0AAW0K525_QUESU</name>
<dbReference type="Proteomes" id="UP000237347">
    <property type="component" value="Unassembled WGS sequence"/>
</dbReference>
<dbReference type="EMBL" id="PKMF04000399">
    <property type="protein sequence ID" value="KAK7833805.1"/>
    <property type="molecule type" value="Genomic_DNA"/>
</dbReference>
<protein>
    <submittedName>
        <fullName evidence="1">Uncharacterized protein</fullName>
    </submittedName>
</protein>
<evidence type="ECO:0000313" key="2">
    <source>
        <dbReference type="Proteomes" id="UP000237347"/>
    </source>
</evidence>
<keyword evidence="2" id="KW-1185">Reference proteome</keyword>
<sequence length="154" mass="18022">MPGEDHTKVSEVLAPNSQWNLNRLTFDLPMSIIKQIQATPLSDFNVIQDKLIWSSHAVFAQSNCSFPRDLWLTFSFYHPTPNFFDTPIHQWCKTNIQTNITVNNIPWYILFPFILWSIWLSRNSPVFSNIYIALSQLRKTGIHHATEFYYLNAS</sequence>
<evidence type="ECO:0000313" key="1">
    <source>
        <dbReference type="EMBL" id="KAK7833805.1"/>
    </source>
</evidence>
<reference evidence="1 2" key="1">
    <citation type="journal article" date="2018" name="Sci. Data">
        <title>The draft genome sequence of cork oak.</title>
        <authorList>
            <person name="Ramos A.M."/>
            <person name="Usie A."/>
            <person name="Barbosa P."/>
            <person name="Barros P.M."/>
            <person name="Capote T."/>
            <person name="Chaves I."/>
            <person name="Simoes F."/>
            <person name="Abreu I."/>
            <person name="Carrasquinho I."/>
            <person name="Faro C."/>
            <person name="Guimaraes J.B."/>
            <person name="Mendonca D."/>
            <person name="Nobrega F."/>
            <person name="Rodrigues L."/>
            <person name="Saibo N.J.M."/>
            <person name="Varela M.C."/>
            <person name="Egas C."/>
            <person name="Matos J."/>
            <person name="Miguel C.M."/>
            <person name="Oliveira M.M."/>
            <person name="Ricardo C.P."/>
            <person name="Goncalves S."/>
        </authorList>
    </citation>
    <scope>NUCLEOTIDE SEQUENCE [LARGE SCALE GENOMIC DNA]</scope>
    <source>
        <strain evidence="2">cv. HL8</strain>
    </source>
</reference>
<accession>A0AAW0K525</accession>
<dbReference type="AlphaFoldDB" id="A0AAW0K525"/>
<proteinExistence type="predicted"/>